<evidence type="ECO:0000313" key="3">
    <source>
        <dbReference type="Proteomes" id="UP000253562"/>
    </source>
</evidence>
<sequence length="632" mass="71439">MSCTHRLAIPILLAVTFLAGCSDTPRKHRTIADTQADLATDPGSAKQFVDTAFTFIKDLDLYTRQAPGGAVQEKVFEDLNRWFIAQPKDPQWQPDPLIAELPESIQAMPRLQDLASRPFLPAPRAQAEITYRGSEYDYILSSYWEKAISNGIKQRWDDGQLTLPPQLARFMKAQENHTLTESEAEQLSLAYLLFDWTVRNIQPVREEEIVRETFEPGTSRDVWRVLQVMQGDALERARVFIHLCRQQDLDAVVVQFGEKDPVTQVVGVHVGKHLYLFDTAYGLPIATSDGTGIQTLTQLVEHPEDLQAMASKNYKYPVTPEKLKHVTLLVEAPSTSLTQATDMLEQTLTGEEKLNLHVRPSLIKDRLKEMPGVTDVKLWEAPFESEQSIAKWLSQPELAAEFRNERRLYDFPGGISLARTLQLMNRFNDEPQRPGARSILLETRLMSHDLRNASITEKTEMLKAMGIDFGQDTQARDAYLAHMQQNANLWREMASFNLGVIALDEREYRSSLDFFEKRTLEPYPESKYKSAVFYGIGRSYEALSKEEDADASLADKAIQFYTNDDDVLSPYRRGNALRAQRLAPPEDQPEATSESETPQPQPNAAENNPPETTEPSQEATETSADSADNSPS</sequence>
<organism evidence="2 3">
    <name type="scientific">Bremerella cremea</name>
    <dbReference type="NCBI Taxonomy" id="1031537"/>
    <lineage>
        <taxon>Bacteria</taxon>
        <taxon>Pseudomonadati</taxon>
        <taxon>Planctomycetota</taxon>
        <taxon>Planctomycetia</taxon>
        <taxon>Pirellulales</taxon>
        <taxon>Pirellulaceae</taxon>
        <taxon>Bremerella</taxon>
    </lineage>
</organism>
<feature type="compositionally biased region" description="Polar residues" evidence="1">
    <location>
        <begin position="616"/>
        <end position="632"/>
    </location>
</feature>
<dbReference type="AlphaFoldDB" id="A0A368KM18"/>
<dbReference type="InterPro" id="IPR011990">
    <property type="entry name" value="TPR-like_helical_dom_sf"/>
</dbReference>
<dbReference type="EMBL" id="QPEX01000044">
    <property type="protein sequence ID" value="RCS42237.1"/>
    <property type="molecule type" value="Genomic_DNA"/>
</dbReference>
<accession>A0A368KM18</accession>
<dbReference type="Proteomes" id="UP000253562">
    <property type="component" value="Unassembled WGS sequence"/>
</dbReference>
<evidence type="ECO:0008006" key="4">
    <source>
        <dbReference type="Google" id="ProtNLM"/>
    </source>
</evidence>
<dbReference type="PROSITE" id="PS51257">
    <property type="entry name" value="PROKAR_LIPOPROTEIN"/>
    <property type="match status" value="1"/>
</dbReference>
<proteinExistence type="predicted"/>
<evidence type="ECO:0000313" key="2">
    <source>
        <dbReference type="EMBL" id="RCS42237.1"/>
    </source>
</evidence>
<dbReference type="RefSeq" id="WP_114371736.1">
    <property type="nucleotide sequence ID" value="NZ_QPEX01000044.1"/>
</dbReference>
<evidence type="ECO:0000256" key="1">
    <source>
        <dbReference type="SAM" id="MobiDB-lite"/>
    </source>
</evidence>
<feature type="compositionally biased region" description="Low complexity" evidence="1">
    <location>
        <begin position="602"/>
        <end position="615"/>
    </location>
</feature>
<dbReference type="OrthoDB" id="212511at2"/>
<reference evidence="2 3" key="1">
    <citation type="submission" date="2018-07" db="EMBL/GenBank/DDBJ databases">
        <title>Comparative genomes isolates from brazilian mangrove.</title>
        <authorList>
            <person name="De Araujo J.E."/>
            <person name="Taketani R.G."/>
            <person name="Silva M.C.P."/>
            <person name="Lourenco M.V."/>
            <person name="Oliveira V.M."/>
            <person name="Andreote F.D."/>
        </authorList>
    </citation>
    <scope>NUCLEOTIDE SEQUENCE [LARGE SCALE GENOMIC DNA]</scope>
    <source>
        <strain evidence="2 3">HEX PRIS-MGV</strain>
    </source>
</reference>
<name>A0A368KM18_9BACT</name>
<protein>
    <recommendedName>
        <fullName evidence="4">Tetratricopeptide repeat protein</fullName>
    </recommendedName>
</protein>
<gene>
    <name evidence="2" type="ORF">DTL42_20675</name>
</gene>
<comment type="caution">
    <text evidence="2">The sequence shown here is derived from an EMBL/GenBank/DDBJ whole genome shotgun (WGS) entry which is preliminary data.</text>
</comment>
<dbReference type="Gene3D" id="1.25.40.10">
    <property type="entry name" value="Tetratricopeptide repeat domain"/>
    <property type="match status" value="1"/>
</dbReference>
<feature type="region of interest" description="Disordered" evidence="1">
    <location>
        <begin position="577"/>
        <end position="632"/>
    </location>
</feature>